<dbReference type="PaxDb" id="55529-EKX30950"/>
<protein>
    <recommendedName>
        <fullName evidence="7">EF-hand domain-containing protein</fullName>
    </recommendedName>
</protein>
<feature type="binding site" evidence="6">
    <location>
        <position position="243"/>
    </location>
    <ligand>
        <name>chlorophyll a</name>
        <dbReference type="ChEBI" id="CHEBI:58416"/>
        <label>1</label>
    </ligand>
</feature>
<dbReference type="PROSITE" id="PS00018">
    <property type="entry name" value="EF_HAND_1"/>
    <property type="match status" value="2"/>
</dbReference>
<evidence type="ECO:0000256" key="5">
    <source>
        <dbReference type="ARBA" id="ARBA00022837"/>
    </source>
</evidence>
<evidence type="ECO:0000313" key="8">
    <source>
        <dbReference type="EMBL" id="EKX30950.1"/>
    </source>
</evidence>
<keyword evidence="6" id="KW-0157">Chromophore</keyword>
<dbReference type="CDD" id="cd00051">
    <property type="entry name" value="EFh"/>
    <property type="match status" value="1"/>
</dbReference>
<feature type="domain" description="EF-hand" evidence="7">
    <location>
        <begin position="46"/>
        <end position="77"/>
    </location>
</feature>
<evidence type="ECO:0000256" key="1">
    <source>
        <dbReference type="ARBA" id="ARBA00004229"/>
    </source>
</evidence>
<keyword evidence="5" id="KW-0106">Calcium</keyword>
<keyword evidence="2" id="KW-0150">Chloroplast</keyword>
<accession>L1I522</accession>
<dbReference type="SMART" id="SM00054">
    <property type="entry name" value="EFh"/>
    <property type="match status" value="2"/>
</dbReference>
<comment type="subcellular location">
    <subcellularLocation>
        <location evidence="1">Plastid</location>
        <location evidence="1">Chloroplast</location>
    </subcellularLocation>
</comment>
<sequence length="275" mass="30084">MQSSPTKIEQEVKLTKELFNKLDADGSGSIDMAELKAALGNNLSAEIQALMARGDIDGNGVIDYAEYERLMNMQRFDDAQGGNLYVRNAIKFGLLKPDSVLADCVMVGNKGFDPLNCATSMDALKNYREAELKHGRLAMLAAAGWPVSELVQPYLAKMLGQPDLLAAGEKAPSLLNGGLDRVNPVFFMAIIIFTATVESVAFTRTRGADYIPGDLGFDPLRLYTGKSEPVKRDLELKELNNGRLAMLAITAYAYEEFLTKASVIQDTPFLFKSIL</sequence>
<dbReference type="OMA" id="AKIANWM"/>
<organism evidence="8">
    <name type="scientific">Guillardia theta (strain CCMP2712)</name>
    <name type="common">Cryptophyte</name>
    <dbReference type="NCBI Taxonomy" id="905079"/>
    <lineage>
        <taxon>Eukaryota</taxon>
        <taxon>Cryptophyceae</taxon>
        <taxon>Pyrenomonadales</taxon>
        <taxon>Geminigeraceae</taxon>
        <taxon>Guillardia</taxon>
    </lineage>
</organism>
<evidence type="ECO:0000313" key="9">
    <source>
        <dbReference type="EnsemblProtists" id="EKX30950"/>
    </source>
</evidence>
<dbReference type="PROSITE" id="PS50222">
    <property type="entry name" value="EF_HAND_2"/>
    <property type="match status" value="2"/>
</dbReference>
<dbReference type="Pfam" id="PF13499">
    <property type="entry name" value="EF-hand_7"/>
    <property type="match status" value="1"/>
</dbReference>
<dbReference type="SUPFAM" id="SSF47473">
    <property type="entry name" value="EF-hand"/>
    <property type="match status" value="1"/>
</dbReference>
<dbReference type="GO" id="GO:0016020">
    <property type="term" value="C:membrane"/>
    <property type="evidence" value="ECO:0007669"/>
    <property type="project" value="InterPro"/>
</dbReference>
<feature type="binding site" evidence="6">
    <location>
        <position position="238"/>
    </location>
    <ligand>
        <name>chlorophyll a</name>
        <dbReference type="ChEBI" id="CHEBI:58416"/>
        <label>1</label>
    </ligand>
</feature>
<dbReference type="PANTHER" id="PTHR21649">
    <property type="entry name" value="CHLOROPHYLL A/B BINDING PROTEIN"/>
    <property type="match status" value="1"/>
</dbReference>
<gene>
    <name evidence="8" type="ORF">GUITHDRAFT_83562</name>
</gene>
<dbReference type="KEGG" id="gtt:GUITHDRAFT_83562"/>
<feature type="binding site" description="axial binding residue" evidence="6">
    <location>
        <position position="198"/>
    </location>
    <ligand>
        <name>chlorophyll b</name>
        <dbReference type="ChEBI" id="CHEBI:61721"/>
        <label>1</label>
    </ligand>
    <ligandPart>
        <name>Mg</name>
        <dbReference type="ChEBI" id="CHEBI:25107"/>
    </ligandPart>
</feature>
<reference evidence="9" key="3">
    <citation type="submission" date="2016-03" db="UniProtKB">
        <authorList>
            <consortium name="EnsemblProtists"/>
        </authorList>
    </citation>
    <scope>IDENTIFICATION</scope>
</reference>
<dbReference type="InterPro" id="IPR002048">
    <property type="entry name" value="EF_hand_dom"/>
</dbReference>
<dbReference type="GO" id="GO:0016168">
    <property type="term" value="F:chlorophyll binding"/>
    <property type="evidence" value="ECO:0007669"/>
    <property type="project" value="UniProtKB-KW"/>
</dbReference>
<dbReference type="OrthoDB" id="423598at2759"/>
<feature type="binding site" evidence="6">
    <location>
        <position position="131"/>
    </location>
    <ligand>
        <name>chlorophyll a</name>
        <dbReference type="ChEBI" id="CHEBI:58416"/>
        <label>1</label>
    </ligand>
</feature>
<dbReference type="InterPro" id="IPR001344">
    <property type="entry name" value="Chloro_AB-bd_pln"/>
</dbReference>
<keyword evidence="4" id="KW-0934">Plastid</keyword>
<name>L1I522_GUITC</name>
<evidence type="ECO:0000313" key="10">
    <source>
        <dbReference type="Proteomes" id="UP000011087"/>
    </source>
</evidence>
<feature type="binding site" evidence="6">
    <location>
        <position position="241"/>
    </location>
    <ligand>
        <name>chlorophyll a</name>
        <dbReference type="ChEBI" id="CHEBI:58416"/>
        <label>1</label>
    </ligand>
</feature>
<feature type="binding site" evidence="6">
    <location>
        <position position="134"/>
    </location>
    <ligand>
        <name>chlorophyll a</name>
        <dbReference type="ChEBI" id="CHEBI:58416"/>
        <label>1</label>
    </ligand>
</feature>
<dbReference type="GO" id="GO:0009507">
    <property type="term" value="C:chloroplast"/>
    <property type="evidence" value="ECO:0007669"/>
    <property type="project" value="UniProtKB-SubCell"/>
</dbReference>
<dbReference type="GO" id="GO:0005509">
    <property type="term" value="F:calcium ion binding"/>
    <property type="evidence" value="ECO:0007669"/>
    <property type="project" value="InterPro"/>
</dbReference>
<keyword evidence="10" id="KW-1185">Reference proteome</keyword>
<evidence type="ECO:0000259" key="7">
    <source>
        <dbReference type="PROSITE" id="PS50222"/>
    </source>
</evidence>
<dbReference type="Gene3D" id="1.10.3460.10">
    <property type="entry name" value="Chlorophyll a/b binding protein domain"/>
    <property type="match status" value="1"/>
</dbReference>
<evidence type="ECO:0000256" key="2">
    <source>
        <dbReference type="ARBA" id="ARBA00022528"/>
    </source>
</evidence>
<dbReference type="RefSeq" id="XP_005817930.1">
    <property type="nucleotide sequence ID" value="XM_005817873.1"/>
</dbReference>
<dbReference type="InterPro" id="IPR018247">
    <property type="entry name" value="EF_Hand_1_Ca_BS"/>
</dbReference>
<keyword evidence="3" id="KW-0602">Photosynthesis</keyword>
<feature type="binding site" description="axial binding residue" evidence="6">
    <location>
        <position position="136"/>
    </location>
    <ligand>
        <name>chlorophyll b</name>
        <dbReference type="ChEBI" id="CHEBI:61721"/>
        <label>1</label>
    </ligand>
    <ligandPart>
        <name>Mg</name>
        <dbReference type="ChEBI" id="CHEBI:25107"/>
    </ligandPart>
</feature>
<dbReference type="SUPFAM" id="SSF103511">
    <property type="entry name" value="Chlorophyll a-b binding protein"/>
    <property type="match status" value="1"/>
</dbReference>
<evidence type="ECO:0000256" key="6">
    <source>
        <dbReference type="PIRSR" id="PIRSR601344-1"/>
    </source>
</evidence>
<dbReference type="AlphaFoldDB" id="L1I522"/>
<evidence type="ECO:0000256" key="3">
    <source>
        <dbReference type="ARBA" id="ARBA00022531"/>
    </source>
</evidence>
<reference evidence="10" key="2">
    <citation type="submission" date="2012-11" db="EMBL/GenBank/DDBJ databases">
        <authorList>
            <person name="Kuo A."/>
            <person name="Curtis B.A."/>
            <person name="Tanifuji G."/>
            <person name="Burki F."/>
            <person name="Gruber A."/>
            <person name="Irimia M."/>
            <person name="Maruyama S."/>
            <person name="Arias M.C."/>
            <person name="Ball S.G."/>
            <person name="Gile G.H."/>
            <person name="Hirakawa Y."/>
            <person name="Hopkins J.F."/>
            <person name="Rensing S.A."/>
            <person name="Schmutz J."/>
            <person name="Symeonidi A."/>
            <person name="Elias M."/>
            <person name="Eveleigh R.J."/>
            <person name="Herman E.K."/>
            <person name="Klute M.J."/>
            <person name="Nakayama T."/>
            <person name="Obornik M."/>
            <person name="Reyes-Prieto A."/>
            <person name="Armbrust E.V."/>
            <person name="Aves S.J."/>
            <person name="Beiko R.G."/>
            <person name="Coutinho P."/>
            <person name="Dacks J.B."/>
            <person name="Durnford D.G."/>
            <person name="Fast N.M."/>
            <person name="Green B.R."/>
            <person name="Grisdale C."/>
            <person name="Hempe F."/>
            <person name="Henrissat B."/>
            <person name="Hoppner M.P."/>
            <person name="Ishida K.-I."/>
            <person name="Kim E."/>
            <person name="Koreny L."/>
            <person name="Kroth P.G."/>
            <person name="Liu Y."/>
            <person name="Malik S.-B."/>
            <person name="Maier U.G."/>
            <person name="McRose D."/>
            <person name="Mock T."/>
            <person name="Neilson J.A."/>
            <person name="Onodera N.T."/>
            <person name="Poole A.M."/>
            <person name="Pritham E.J."/>
            <person name="Richards T.A."/>
            <person name="Rocap G."/>
            <person name="Roy S.W."/>
            <person name="Sarai C."/>
            <person name="Schaack S."/>
            <person name="Shirato S."/>
            <person name="Slamovits C.H."/>
            <person name="Spencer D.F."/>
            <person name="Suzuki S."/>
            <person name="Worden A.Z."/>
            <person name="Zauner S."/>
            <person name="Barry K."/>
            <person name="Bell C."/>
            <person name="Bharti A.K."/>
            <person name="Crow J.A."/>
            <person name="Grimwood J."/>
            <person name="Kramer R."/>
            <person name="Lindquist E."/>
            <person name="Lucas S."/>
            <person name="Salamov A."/>
            <person name="McFadden G.I."/>
            <person name="Lane C.E."/>
            <person name="Keeling P.J."/>
            <person name="Gray M.W."/>
            <person name="Grigoriev I.V."/>
            <person name="Archibald J.M."/>
        </authorList>
    </citation>
    <scope>NUCLEOTIDE SEQUENCE</scope>
    <source>
        <strain evidence="10">CCMP2712</strain>
    </source>
</reference>
<keyword evidence="6" id="KW-0148">Chlorophyll</keyword>
<dbReference type="eggNOG" id="ENOG502S2YV">
    <property type="taxonomic scope" value="Eukaryota"/>
</dbReference>
<feature type="binding site" evidence="6">
    <location>
        <position position="174"/>
    </location>
    <ligand>
        <name>chlorophyll a</name>
        <dbReference type="ChEBI" id="CHEBI:58416"/>
        <label>1</label>
    </ligand>
</feature>
<dbReference type="GO" id="GO:0009765">
    <property type="term" value="P:photosynthesis, light harvesting"/>
    <property type="evidence" value="ECO:0007669"/>
    <property type="project" value="InterPro"/>
</dbReference>
<proteinExistence type="predicted"/>
<dbReference type="Pfam" id="PF00504">
    <property type="entry name" value="Chloroa_b-bind"/>
    <property type="match status" value="1"/>
</dbReference>
<dbReference type="EnsemblProtists" id="EKX30950">
    <property type="protein sequence ID" value="EKX30950"/>
    <property type="gene ID" value="GUITHDRAFT_83562"/>
</dbReference>
<dbReference type="STRING" id="905079.L1I522"/>
<feature type="domain" description="EF-hand" evidence="7">
    <location>
        <begin position="10"/>
        <end position="45"/>
    </location>
</feature>
<feature type="binding site" evidence="6">
    <location>
        <position position="237"/>
    </location>
    <ligand>
        <name>chlorophyll a</name>
        <dbReference type="ChEBI" id="CHEBI:58416"/>
        <label>1</label>
    </ligand>
</feature>
<dbReference type="Gene3D" id="1.10.238.10">
    <property type="entry name" value="EF-hand"/>
    <property type="match status" value="1"/>
</dbReference>
<reference evidence="8 10" key="1">
    <citation type="journal article" date="2012" name="Nature">
        <title>Algal genomes reveal evolutionary mosaicism and the fate of nucleomorphs.</title>
        <authorList>
            <consortium name="DOE Joint Genome Institute"/>
            <person name="Curtis B.A."/>
            <person name="Tanifuji G."/>
            <person name="Burki F."/>
            <person name="Gruber A."/>
            <person name="Irimia M."/>
            <person name="Maruyama S."/>
            <person name="Arias M.C."/>
            <person name="Ball S.G."/>
            <person name="Gile G.H."/>
            <person name="Hirakawa Y."/>
            <person name="Hopkins J.F."/>
            <person name="Kuo A."/>
            <person name="Rensing S.A."/>
            <person name="Schmutz J."/>
            <person name="Symeonidi A."/>
            <person name="Elias M."/>
            <person name="Eveleigh R.J."/>
            <person name="Herman E.K."/>
            <person name="Klute M.J."/>
            <person name="Nakayama T."/>
            <person name="Obornik M."/>
            <person name="Reyes-Prieto A."/>
            <person name="Armbrust E.V."/>
            <person name="Aves S.J."/>
            <person name="Beiko R.G."/>
            <person name="Coutinho P."/>
            <person name="Dacks J.B."/>
            <person name="Durnford D.G."/>
            <person name="Fast N.M."/>
            <person name="Green B.R."/>
            <person name="Grisdale C.J."/>
            <person name="Hempel F."/>
            <person name="Henrissat B."/>
            <person name="Hoppner M.P."/>
            <person name="Ishida K."/>
            <person name="Kim E."/>
            <person name="Koreny L."/>
            <person name="Kroth P.G."/>
            <person name="Liu Y."/>
            <person name="Malik S.B."/>
            <person name="Maier U.G."/>
            <person name="McRose D."/>
            <person name="Mock T."/>
            <person name="Neilson J.A."/>
            <person name="Onodera N.T."/>
            <person name="Poole A.M."/>
            <person name="Pritham E.J."/>
            <person name="Richards T.A."/>
            <person name="Rocap G."/>
            <person name="Roy S.W."/>
            <person name="Sarai C."/>
            <person name="Schaack S."/>
            <person name="Shirato S."/>
            <person name="Slamovits C.H."/>
            <person name="Spencer D.F."/>
            <person name="Suzuki S."/>
            <person name="Worden A.Z."/>
            <person name="Zauner S."/>
            <person name="Barry K."/>
            <person name="Bell C."/>
            <person name="Bharti A.K."/>
            <person name="Crow J.A."/>
            <person name="Grimwood J."/>
            <person name="Kramer R."/>
            <person name="Lindquist E."/>
            <person name="Lucas S."/>
            <person name="Salamov A."/>
            <person name="McFadden G.I."/>
            <person name="Lane C.E."/>
            <person name="Keeling P.J."/>
            <person name="Gray M.W."/>
            <person name="Grigoriev I.V."/>
            <person name="Archibald J.M."/>
        </authorList>
    </citation>
    <scope>NUCLEOTIDE SEQUENCE</scope>
    <source>
        <strain evidence="8 10">CCMP2712</strain>
    </source>
</reference>
<dbReference type="EMBL" id="JH993436">
    <property type="protein sequence ID" value="EKX30950.1"/>
    <property type="molecule type" value="Genomic_DNA"/>
</dbReference>
<dbReference type="InterPro" id="IPR011992">
    <property type="entry name" value="EF-hand-dom_pair"/>
</dbReference>
<dbReference type="Proteomes" id="UP000011087">
    <property type="component" value="Unassembled WGS sequence"/>
</dbReference>
<dbReference type="GeneID" id="17287671"/>
<evidence type="ECO:0000256" key="4">
    <source>
        <dbReference type="ARBA" id="ARBA00022640"/>
    </source>
</evidence>
<dbReference type="InterPro" id="IPR022796">
    <property type="entry name" value="Chloroa_b-bind"/>
</dbReference>
<dbReference type="HOGENOM" id="CLU_1079454_0_0_1"/>